<dbReference type="InterPro" id="IPR001917">
    <property type="entry name" value="Aminotrans_II_pyridoxalP_BS"/>
</dbReference>
<evidence type="ECO:0000256" key="1">
    <source>
        <dbReference type="ARBA" id="ARBA00001933"/>
    </source>
</evidence>
<dbReference type="GO" id="GO:0009102">
    <property type="term" value="P:biotin biosynthetic process"/>
    <property type="evidence" value="ECO:0007669"/>
    <property type="project" value="UniProtKB-UniRule"/>
</dbReference>
<dbReference type="PANTHER" id="PTHR13693:SF100">
    <property type="entry name" value="8-AMINO-7-OXONONANOATE SYNTHASE"/>
    <property type="match status" value="1"/>
</dbReference>
<evidence type="ECO:0000256" key="6">
    <source>
        <dbReference type="ARBA" id="ARBA00022679"/>
    </source>
</evidence>
<dbReference type="Gene3D" id="3.90.1150.10">
    <property type="entry name" value="Aspartate Aminotransferase, domain 1"/>
    <property type="match status" value="1"/>
</dbReference>
<dbReference type="GO" id="GO:0008710">
    <property type="term" value="F:8-amino-7-oxononanoate synthase activity"/>
    <property type="evidence" value="ECO:0007669"/>
    <property type="project" value="UniProtKB-UniRule"/>
</dbReference>
<dbReference type="RefSeq" id="WP_087455178.1">
    <property type="nucleotide sequence ID" value="NZ_CP021434.1"/>
</dbReference>
<evidence type="ECO:0000256" key="10">
    <source>
        <dbReference type="PIRSR" id="PIRSR604723-51"/>
    </source>
</evidence>
<keyword evidence="7" id="KW-0093">Biotin biosynthesis</keyword>
<protein>
    <recommendedName>
        <fullName evidence="11">8-amino-7-ketopelargonate synthase</fullName>
        <ecNumber evidence="11">2.3.1.47</ecNumber>
    </recommendedName>
</protein>
<reference evidence="14" key="1">
    <citation type="submission" date="2017-05" db="EMBL/GenBank/DDBJ databases">
        <authorList>
            <person name="Sung H."/>
        </authorList>
    </citation>
    <scope>NUCLEOTIDE SEQUENCE [LARGE SCALE GENOMIC DNA]</scope>
    <source>
        <strain evidence="14">AR23208</strain>
    </source>
</reference>
<dbReference type="Proteomes" id="UP000195437">
    <property type="component" value="Chromosome"/>
</dbReference>
<gene>
    <name evidence="13" type="ORF">CBW65_01030</name>
</gene>
<keyword evidence="14" id="KW-1185">Reference proteome</keyword>
<evidence type="ECO:0000313" key="13">
    <source>
        <dbReference type="EMBL" id="ARU59790.1"/>
    </source>
</evidence>
<evidence type="ECO:0000256" key="3">
    <source>
        <dbReference type="ARBA" id="ARBA00004746"/>
    </source>
</evidence>
<evidence type="ECO:0000256" key="8">
    <source>
        <dbReference type="ARBA" id="ARBA00022898"/>
    </source>
</evidence>
<dbReference type="UniPathway" id="UPA00078"/>
<dbReference type="InterPro" id="IPR015421">
    <property type="entry name" value="PyrdxlP-dep_Trfase_major"/>
</dbReference>
<dbReference type="InterPro" id="IPR050087">
    <property type="entry name" value="AON_synthase_class-II"/>
</dbReference>
<evidence type="ECO:0000313" key="14">
    <source>
        <dbReference type="Proteomes" id="UP000195437"/>
    </source>
</evidence>
<proteinExistence type="inferred from homology"/>
<dbReference type="AlphaFoldDB" id="A0A1Y0IHN3"/>
<dbReference type="Gene3D" id="3.40.640.10">
    <property type="entry name" value="Type I PLP-dependent aspartate aminotransferase-like (Major domain)"/>
    <property type="match status" value="1"/>
</dbReference>
<sequence length="387" mass="40984">MDFNQELQELRAQGLHRRLRRMDSASSRMVTVEGRPLLMCASNNYLGLADDPRLTRAAQEAVAEFGTGSSGSRLTTGNTQLHEKLERELAAFKDTEAALLFNTGYMANLAALSALTGTGDLILSDRLNHASLIDGARLSRAEVQVYAHCDLADLAQKLAGAQGKYRRILIATDGVFSMDGDIVPLPGICGLADAYGADVLVDDAHATGVLGANGAGTVDHFGLQGRVAVQMGTLSKALGAEGGYIAGSRSLIDFLINRARPFIFSTAQSPAVVGAARKALELVHAEPQRRQHVRQLADHLREKLAEAGFCVLPSETPILGVVIGAAEEAVQFAELLEAAGIFAPAIRPPTVPPGTSRIRLTLTALHTEADCAAILTAFQAARASLEQ</sequence>
<dbReference type="SUPFAM" id="SSF53383">
    <property type="entry name" value="PLP-dependent transferases"/>
    <property type="match status" value="1"/>
</dbReference>
<organism evidence="13 14">
    <name type="scientific">Tumebacillus avium</name>
    <dbReference type="NCBI Taxonomy" id="1903704"/>
    <lineage>
        <taxon>Bacteria</taxon>
        <taxon>Bacillati</taxon>
        <taxon>Bacillota</taxon>
        <taxon>Bacilli</taxon>
        <taxon>Bacillales</taxon>
        <taxon>Alicyclobacillaceae</taxon>
        <taxon>Tumebacillus</taxon>
    </lineage>
</organism>
<dbReference type="GO" id="GO:0030170">
    <property type="term" value="F:pyridoxal phosphate binding"/>
    <property type="evidence" value="ECO:0007669"/>
    <property type="project" value="InterPro"/>
</dbReference>
<dbReference type="EMBL" id="CP021434">
    <property type="protein sequence ID" value="ARU59790.1"/>
    <property type="molecule type" value="Genomic_DNA"/>
</dbReference>
<dbReference type="KEGG" id="tum:CBW65_01030"/>
<dbReference type="OrthoDB" id="9807157at2"/>
<dbReference type="InterPro" id="IPR004723">
    <property type="entry name" value="AONS_Archaea/Proteobacteria"/>
</dbReference>
<evidence type="ECO:0000256" key="2">
    <source>
        <dbReference type="ARBA" id="ARBA00002513"/>
    </source>
</evidence>
<dbReference type="CDD" id="cd06454">
    <property type="entry name" value="KBL_like"/>
    <property type="match status" value="1"/>
</dbReference>
<dbReference type="PANTHER" id="PTHR13693">
    <property type="entry name" value="CLASS II AMINOTRANSFERASE/8-AMINO-7-OXONONANOATE SYNTHASE"/>
    <property type="match status" value="1"/>
</dbReference>
<evidence type="ECO:0000256" key="4">
    <source>
        <dbReference type="ARBA" id="ARBA00010008"/>
    </source>
</evidence>
<keyword evidence="6 11" id="KW-0808">Transferase</keyword>
<comment type="cofactor">
    <cofactor evidence="1 10 11">
        <name>pyridoxal 5'-phosphate</name>
        <dbReference type="ChEBI" id="CHEBI:597326"/>
    </cofactor>
</comment>
<comment type="pathway">
    <text evidence="3 11">Cofactor biosynthesis; biotin biosynthesis.</text>
</comment>
<keyword evidence="8 10" id="KW-0663">Pyridoxal phosphate</keyword>
<evidence type="ECO:0000256" key="11">
    <source>
        <dbReference type="RuleBase" id="RU003693"/>
    </source>
</evidence>
<dbReference type="FunFam" id="3.40.640.10:FF:000006">
    <property type="entry name" value="5-aminolevulinate synthase, mitochondrial"/>
    <property type="match status" value="1"/>
</dbReference>
<evidence type="ECO:0000259" key="12">
    <source>
        <dbReference type="Pfam" id="PF00155"/>
    </source>
</evidence>
<comment type="subunit">
    <text evidence="5 11">Homodimer.</text>
</comment>
<dbReference type="PROSITE" id="PS00599">
    <property type="entry name" value="AA_TRANSFER_CLASS_2"/>
    <property type="match status" value="1"/>
</dbReference>
<dbReference type="Pfam" id="PF00155">
    <property type="entry name" value="Aminotran_1_2"/>
    <property type="match status" value="1"/>
</dbReference>
<dbReference type="InterPro" id="IPR015424">
    <property type="entry name" value="PyrdxlP-dep_Trfase"/>
</dbReference>
<evidence type="ECO:0000256" key="5">
    <source>
        <dbReference type="ARBA" id="ARBA00011738"/>
    </source>
</evidence>
<dbReference type="InterPro" id="IPR015422">
    <property type="entry name" value="PyrdxlP-dep_Trfase_small"/>
</dbReference>
<comment type="similarity">
    <text evidence="4 11">Belongs to the class-II pyridoxal-phosphate-dependent aminotransferase family. BioF subfamily.</text>
</comment>
<evidence type="ECO:0000256" key="7">
    <source>
        <dbReference type="ARBA" id="ARBA00022756"/>
    </source>
</evidence>
<feature type="modified residue" description="N6-(pyridoxal phosphate)lysine" evidence="10">
    <location>
        <position position="236"/>
    </location>
</feature>
<dbReference type="NCBIfam" id="TIGR00858">
    <property type="entry name" value="bioF"/>
    <property type="match status" value="1"/>
</dbReference>
<comment type="catalytic activity">
    <reaction evidence="9 11">
        <text>6-carboxyhexanoyl-[ACP] + L-alanine + H(+) = (8S)-8-amino-7-oxononanoate + holo-[ACP] + CO2</text>
        <dbReference type="Rhea" id="RHEA:42288"/>
        <dbReference type="Rhea" id="RHEA-COMP:9685"/>
        <dbReference type="Rhea" id="RHEA-COMP:9955"/>
        <dbReference type="ChEBI" id="CHEBI:15378"/>
        <dbReference type="ChEBI" id="CHEBI:16526"/>
        <dbReference type="ChEBI" id="CHEBI:57972"/>
        <dbReference type="ChEBI" id="CHEBI:64479"/>
        <dbReference type="ChEBI" id="CHEBI:78846"/>
        <dbReference type="ChEBI" id="CHEBI:149468"/>
        <dbReference type="EC" id="2.3.1.47"/>
    </reaction>
</comment>
<dbReference type="InterPro" id="IPR004839">
    <property type="entry name" value="Aminotransferase_I/II_large"/>
</dbReference>
<name>A0A1Y0IHN3_9BACL</name>
<dbReference type="EC" id="2.3.1.47" evidence="11"/>
<accession>A0A1Y0IHN3</accession>
<comment type="function">
    <text evidence="2 11">Catalyzes the decarboxylative condensation of pimeloyl-[acyl-carrier protein] and L-alanine to produce 8-amino-7-oxononanoate (AON), [acyl-carrier protein], and carbon dioxide.</text>
</comment>
<feature type="domain" description="Aminotransferase class I/classII large" evidence="12">
    <location>
        <begin position="41"/>
        <end position="377"/>
    </location>
</feature>
<evidence type="ECO:0000256" key="9">
    <source>
        <dbReference type="ARBA" id="ARBA00047715"/>
    </source>
</evidence>